<feature type="coiled-coil region" evidence="2">
    <location>
        <begin position="94"/>
        <end position="145"/>
    </location>
</feature>
<feature type="domain" description="Multidrug resistance protein MdtA-like C-terminal permuted SH3" evidence="4">
    <location>
        <begin position="266"/>
        <end position="323"/>
    </location>
</feature>
<sequence>MLLLACQRPPAEDSQKDKDKEEDKIIINVEADQSFLGDSQATFRSTAVLEADRAATVTTKTSGIILDVVVEEGDLVKQGDVLLVLESDEQQLSLQSAQANYKKSLSNYERAKQLVDKGLTNQEQLDNLRFETEALKASLDQAKMNLSFTKVRAPFDGVVVKRHVKIGNLIQNATAVFDVVDFGSLQAKIDVPEHHWSIMKAGLEVKYEFDALNEQIEFGKVIRVSPMVDSSTGTFEVTVSVDNQTQLLRPGLFAKAYIIYDQRSEAVLVNKDAVIREDDNVFVFVADGDDKVIKKSVSLGYEMDDTFEITAGLDAGEVVITTGKNNLTPDSHINIVNYDASL</sequence>
<evidence type="ECO:0000256" key="2">
    <source>
        <dbReference type="SAM" id="Coils"/>
    </source>
</evidence>
<evidence type="ECO:0000313" key="7">
    <source>
        <dbReference type="Proteomes" id="UP001595533"/>
    </source>
</evidence>
<dbReference type="Gene3D" id="2.40.30.170">
    <property type="match status" value="1"/>
</dbReference>
<dbReference type="Gene3D" id="2.40.50.100">
    <property type="match status" value="1"/>
</dbReference>
<accession>A0ABV7JAU0</accession>
<organism evidence="6 7">
    <name type="scientific">Marinicella sediminis</name>
    <dbReference type="NCBI Taxonomy" id="1792834"/>
    <lineage>
        <taxon>Bacteria</taxon>
        <taxon>Pseudomonadati</taxon>
        <taxon>Pseudomonadota</taxon>
        <taxon>Gammaproteobacteria</taxon>
        <taxon>Lysobacterales</taxon>
        <taxon>Marinicellaceae</taxon>
        <taxon>Marinicella</taxon>
    </lineage>
</organism>
<dbReference type="Pfam" id="PF25973">
    <property type="entry name" value="BSH_CzcB"/>
    <property type="match status" value="1"/>
</dbReference>
<evidence type="ECO:0000259" key="3">
    <source>
        <dbReference type="Pfam" id="PF25954"/>
    </source>
</evidence>
<reference evidence="7" key="1">
    <citation type="journal article" date="2019" name="Int. J. Syst. Evol. Microbiol.">
        <title>The Global Catalogue of Microorganisms (GCM) 10K type strain sequencing project: providing services to taxonomists for standard genome sequencing and annotation.</title>
        <authorList>
            <consortium name="The Broad Institute Genomics Platform"/>
            <consortium name="The Broad Institute Genome Sequencing Center for Infectious Disease"/>
            <person name="Wu L."/>
            <person name="Ma J."/>
        </authorList>
    </citation>
    <scope>NUCLEOTIDE SEQUENCE [LARGE SCALE GENOMIC DNA]</scope>
    <source>
        <strain evidence="7">KCTC 42953</strain>
    </source>
</reference>
<evidence type="ECO:0000313" key="6">
    <source>
        <dbReference type="EMBL" id="MFC3193828.1"/>
    </source>
</evidence>
<dbReference type="Pfam" id="PF25954">
    <property type="entry name" value="Beta-barrel_RND_2"/>
    <property type="match status" value="1"/>
</dbReference>
<dbReference type="NCBIfam" id="TIGR01730">
    <property type="entry name" value="RND_mfp"/>
    <property type="match status" value="1"/>
</dbReference>
<dbReference type="RefSeq" id="WP_157892810.1">
    <property type="nucleotide sequence ID" value="NZ_JBHRTS010000003.1"/>
</dbReference>
<dbReference type="InterPro" id="IPR006143">
    <property type="entry name" value="RND_pump_MFP"/>
</dbReference>
<dbReference type="PANTHER" id="PTHR30469:SF38">
    <property type="entry name" value="HLYD FAMILY SECRETION PROTEIN"/>
    <property type="match status" value="1"/>
</dbReference>
<feature type="domain" description="CzcB-like barrel-sandwich hybrid" evidence="5">
    <location>
        <begin position="54"/>
        <end position="181"/>
    </location>
</feature>
<comment type="caution">
    <text evidence="6">The sequence shown here is derived from an EMBL/GenBank/DDBJ whole genome shotgun (WGS) entry which is preliminary data.</text>
</comment>
<dbReference type="PANTHER" id="PTHR30469">
    <property type="entry name" value="MULTIDRUG RESISTANCE PROTEIN MDTA"/>
    <property type="match status" value="1"/>
</dbReference>
<feature type="domain" description="CusB-like beta-barrel" evidence="3">
    <location>
        <begin position="188"/>
        <end position="256"/>
    </location>
</feature>
<keyword evidence="7" id="KW-1185">Reference proteome</keyword>
<dbReference type="Pfam" id="PF25967">
    <property type="entry name" value="RND-MFP_C"/>
    <property type="match status" value="1"/>
</dbReference>
<dbReference type="Gene3D" id="2.40.420.20">
    <property type="match status" value="1"/>
</dbReference>
<gene>
    <name evidence="6" type="ORF">ACFODZ_06210</name>
</gene>
<dbReference type="Proteomes" id="UP001595533">
    <property type="component" value="Unassembled WGS sequence"/>
</dbReference>
<evidence type="ECO:0000259" key="5">
    <source>
        <dbReference type="Pfam" id="PF25973"/>
    </source>
</evidence>
<dbReference type="SUPFAM" id="SSF111369">
    <property type="entry name" value="HlyD-like secretion proteins"/>
    <property type="match status" value="1"/>
</dbReference>
<dbReference type="InterPro" id="IPR058647">
    <property type="entry name" value="BSH_CzcB-like"/>
</dbReference>
<dbReference type="InterPro" id="IPR058792">
    <property type="entry name" value="Beta-barrel_RND_2"/>
</dbReference>
<name>A0ABV7JAU0_9GAMM</name>
<evidence type="ECO:0000256" key="1">
    <source>
        <dbReference type="ARBA" id="ARBA00009477"/>
    </source>
</evidence>
<protein>
    <submittedName>
        <fullName evidence="6">Efflux RND transporter periplasmic adaptor subunit</fullName>
    </submittedName>
</protein>
<dbReference type="Gene3D" id="1.10.287.470">
    <property type="entry name" value="Helix hairpin bin"/>
    <property type="match status" value="1"/>
</dbReference>
<dbReference type="InterPro" id="IPR058627">
    <property type="entry name" value="MdtA-like_C"/>
</dbReference>
<proteinExistence type="inferred from homology"/>
<keyword evidence="2" id="KW-0175">Coiled coil</keyword>
<dbReference type="EMBL" id="JBHRTS010000003">
    <property type="protein sequence ID" value="MFC3193828.1"/>
    <property type="molecule type" value="Genomic_DNA"/>
</dbReference>
<evidence type="ECO:0000259" key="4">
    <source>
        <dbReference type="Pfam" id="PF25967"/>
    </source>
</evidence>
<comment type="similarity">
    <text evidence="1">Belongs to the membrane fusion protein (MFP) (TC 8.A.1) family.</text>
</comment>